<dbReference type="GO" id="GO:0043015">
    <property type="term" value="F:gamma-tubulin binding"/>
    <property type="evidence" value="ECO:0007669"/>
    <property type="project" value="InterPro"/>
</dbReference>
<organism evidence="8 9">
    <name type="scientific">Diaporthe ampelina</name>
    <dbReference type="NCBI Taxonomy" id="1214573"/>
    <lineage>
        <taxon>Eukaryota</taxon>
        <taxon>Fungi</taxon>
        <taxon>Dikarya</taxon>
        <taxon>Ascomycota</taxon>
        <taxon>Pezizomycotina</taxon>
        <taxon>Sordariomycetes</taxon>
        <taxon>Sordariomycetidae</taxon>
        <taxon>Diaporthales</taxon>
        <taxon>Diaporthaceae</taxon>
        <taxon>Diaporthe</taxon>
    </lineage>
</organism>
<feature type="domain" description="Gamma-Tubulin ring complex non-core subunit mod21 N-terminal" evidence="6">
    <location>
        <begin position="67"/>
        <end position="158"/>
    </location>
</feature>
<comment type="subcellular location">
    <subcellularLocation>
        <location evidence="4">Cytoplasm</location>
        <location evidence="4">Cytoskeleton</location>
        <location evidence="4">Microtubule organizing center</location>
    </subcellularLocation>
</comment>
<dbReference type="Gene3D" id="1.20.120.1900">
    <property type="entry name" value="Gamma-tubulin complex, C-terminal domain"/>
    <property type="match status" value="1"/>
</dbReference>
<reference evidence="8 9" key="2">
    <citation type="submission" date="2015-05" db="EMBL/GenBank/DDBJ databases">
        <authorList>
            <person name="Morales-Cruz A."/>
            <person name="Amrine K.C."/>
            <person name="Cantu D."/>
        </authorList>
    </citation>
    <scope>NUCLEOTIDE SEQUENCE [LARGE SCALE GENOMIC DNA]</scope>
    <source>
        <strain evidence="8">DA912</strain>
    </source>
</reference>
<evidence type="ECO:0000259" key="6">
    <source>
        <dbReference type="Pfam" id="PF14609"/>
    </source>
</evidence>
<evidence type="ECO:0000256" key="1">
    <source>
        <dbReference type="ARBA" id="ARBA00022490"/>
    </source>
</evidence>
<evidence type="ECO:0000259" key="7">
    <source>
        <dbReference type="Pfam" id="PF17681"/>
    </source>
</evidence>
<dbReference type="GO" id="GO:0000922">
    <property type="term" value="C:spindle pole"/>
    <property type="evidence" value="ECO:0007669"/>
    <property type="project" value="InterPro"/>
</dbReference>
<dbReference type="GO" id="GO:0051321">
    <property type="term" value="P:meiotic cell cycle"/>
    <property type="evidence" value="ECO:0007669"/>
    <property type="project" value="TreeGrafter"/>
</dbReference>
<evidence type="ECO:0000313" key="8">
    <source>
        <dbReference type="EMBL" id="KKY36704.1"/>
    </source>
</evidence>
<dbReference type="CDD" id="cd22572">
    <property type="entry name" value="GCP5_NTD"/>
    <property type="match status" value="1"/>
</dbReference>
<evidence type="ECO:0000256" key="5">
    <source>
        <dbReference type="SAM" id="MobiDB-lite"/>
    </source>
</evidence>
<dbReference type="PANTHER" id="PTHR19302:SF33">
    <property type="entry name" value="GAMMA-TUBULIN COMPLEX COMPONENT 5"/>
    <property type="match status" value="1"/>
</dbReference>
<dbReference type="GO" id="GO:0051011">
    <property type="term" value="F:microtubule minus-end binding"/>
    <property type="evidence" value="ECO:0007669"/>
    <property type="project" value="TreeGrafter"/>
</dbReference>
<feature type="domain" description="Gamma tubulin complex component protein N-terminal" evidence="7">
    <location>
        <begin position="234"/>
        <end position="494"/>
    </location>
</feature>
<dbReference type="GO" id="GO:0051225">
    <property type="term" value="P:spindle assembly"/>
    <property type="evidence" value="ECO:0007669"/>
    <property type="project" value="TreeGrafter"/>
</dbReference>
<keyword evidence="9" id="KW-1185">Reference proteome</keyword>
<evidence type="ECO:0000313" key="9">
    <source>
        <dbReference type="Proteomes" id="UP000034680"/>
    </source>
</evidence>
<dbReference type="InterPro" id="IPR042241">
    <property type="entry name" value="GCP_C_sf"/>
</dbReference>
<name>A0A0G2FRV0_9PEZI</name>
<dbReference type="EMBL" id="LCUC01000111">
    <property type="protein sequence ID" value="KKY36704.1"/>
    <property type="molecule type" value="Genomic_DNA"/>
</dbReference>
<protein>
    <recommendedName>
        <fullName evidence="4">Spindle pole body component</fullName>
    </recommendedName>
</protein>
<dbReference type="InterPro" id="IPR007259">
    <property type="entry name" value="GCP"/>
</dbReference>
<comment type="similarity">
    <text evidence="4">Belongs to the TUBGCP family.</text>
</comment>
<keyword evidence="2 4" id="KW-0493">Microtubule</keyword>
<dbReference type="GO" id="GO:0007020">
    <property type="term" value="P:microtubule nucleation"/>
    <property type="evidence" value="ECO:0007669"/>
    <property type="project" value="InterPro"/>
</dbReference>
<sequence>MAFLAEFGALTDELVTVITSTSPNSHPQRFNVLRESALRSLRNRSYLQTNHFLVEEQLRGLVERFSVVGRDGLSDALRLRLDSLSTKTTRFTPEILHLFLELSDRPTQKTSLDALERLRPPDQDSGPKLRWEDIAKEDGWAQDRGLWSNVDFADSSEDEVVQDSQSQASDESSDTSVSSATHGRRTAKDLVLPEGVGDSALEAVEKSQEWRHVDLPRDEAGRPLKIPISELQILREALFMLNGLPSDLFAPDCTPVPKFQLADISWDTYRALINSFAECGRTLLPLRKFCETTQVIPMVQAFQDSVFQRLRLFDRAIALIQHRFVDIKHDTIVSLIALQEELRPHATPLTALGLVVRQLQDERYAHAFRCLELLYDATCTAQLSGDARTYSFLGAIFFECFRVYTIPIRRWMEEGHLTPGDKTFFVAECASPVPLHQIWSHKFELRRTQDNQMHAPNFLQTALKKVFNTGKSVVVLKQLGRFRSVEDRPADLRLVITADSIVGYQSIFTLLLQIRRVAAILNKLFTSCRSYDETSEQLTFYSLRSRLIWFTNILQTYLATLVLAPNIERMRGDVRNAEDVDAMIEIHSAFSRRIMEEAFLGAKLGPIKECMLDVLDLAIKLEDARRAEEEHMLGGEARPPGPDHLATPHRPGAGGPVGSERTPRLGVYVSPKEKEREEDNTILFGDEEDEDFGVEDPVNTPKQKEKQQQQQRQTYAEVLMGIRADFDRNLRFIAGGLRGVARASVDAAAPKWDILAEMLEMGIRDNSRQAA</sequence>
<dbReference type="GO" id="GO:0005874">
    <property type="term" value="C:microtubule"/>
    <property type="evidence" value="ECO:0007669"/>
    <property type="project" value="UniProtKB-KW"/>
</dbReference>
<feature type="region of interest" description="Disordered" evidence="5">
    <location>
        <begin position="157"/>
        <end position="191"/>
    </location>
</feature>
<evidence type="ECO:0000256" key="3">
    <source>
        <dbReference type="ARBA" id="ARBA00023212"/>
    </source>
</evidence>
<feature type="region of interest" description="Disordered" evidence="5">
    <location>
        <begin position="629"/>
        <end position="711"/>
    </location>
</feature>
<dbReference type="Pfam" id="PF17681">
    <property type="entry name" value="GCP_N_terminal"/>
    <property type="match status" value="1"/>
</dbReference>
<dbReference type="GO" id="GO:0031122">
    <property type="term" value="P:cytoplasmic microtubule organization"/>
    <property type="evidence" value="ECO:0007669"/>
    <property type="project" value="TreeGrafter"/>
</dbReference>
<gene>
    <name evidence="8" type="ORF">UCDDA912_g03288</name>
</gene>
<dbReference type="InterPro" id="IPR059169">
    <property type="entry name" value="GCP5_N_ext"/>
</dbReference>
<dbReference type="GO" id="GO:0000930">
    <property type="term" value="C:gamma-tubulin complex"/>
    <property type="evidence" value="ECO:0007669"/>
    <property type="project" value="TreeGrafter"/>
</dbReference>
<reference evidence="8 9" key="1">
    <citation type="submission" date="2015-05" db="EMBL/GenBank/DDBJ databases">
        <title>Distinctive expansion of gene families associated with plant cell wall degradation and secondary metabolism in the genomes of grapevine trunk pathogens.</title>
        <authorList>
            <person name="Lawrence D.P."/>
            <person name="Travadon R."/>
            <person name="Rolshausen P.E."/>
            <person name="Baumgartner K."/>
        </authorList>
    </citation>
    <scope>NUCLEOTIDE SEQUENCE [LARGE SCALE GENOMIC DNA]</scope>
    <source>
        <strain evidence="8">DA912</strain>
    </source>
</reference>
<dbReference type="InterPro" id="IPR041470">
    <property type="entry name" value="GCP_N"/>
</dbReference>
<evidence type="ECO:0000256" key="2">
    <source>
        <dbReference type="ARBA" id="ARBA00022701"/>
    </source>
</evidence>
<dbReference type="InterPro" id="IPR032797">
    <property type="entry name" value="Mod21_N"/>
</dbReference>
<dbReference type="AlphaFoldDB" id="A0A0G2FRV0"/>
<dbReference type="Pfam" id="PF14609">
    <property type="entry name" value="GCP5-Mod21_N"/>
    <property type="match status" value="1"/>
</dbReference>
<keyword evidence="1 4" id="KW-0963">Cytoplasm</keyword>
<proteinExistence type="inferred from homology"/>
<dbReference type="OrthoDB" id="66546at2759"/>
<dbReference type="PANTHER" id="PTHR19302">
    <property type="entry name" value="GAMMA TUBULIN COMPLEX PROTEIN"/>
    <property type="match status" value="1"/>
</dbReference>
<keyword evidence="3 4" id="KW-0206">Cytoskeleton</keyword>
<feature type="compositionally biased region" description="Low complexity" evidence="5">
    <location>
        <begin position="162"/>
        <end position="181"/>
    </location>
</feature>
<accession>A0A0G2FRV0</accession>
<comment type="caution">
    <text evidence="8">The sequence shown here is derived from an EMBL/GenBank/DDBJ whole genome shotgun (WGS) entry which is preliminary data.</text>
</comment>
<feature type="compositionally biased region" description="Acidic residues" evidence="5">
    <location>
        <begin position="680"/>
        <end position="694"/>
    </location>
</feature>
<dbReference type="GO" id="GO:0000278">
    <property type="term" value="P:mitotic cell cycle"/>
    <property type="evidence" value="ECO:0007669"/>
    <property type="project" value="TreeGrafter"/>
</dbReference>
<dbReference type="STRING" id="1214573.A0A0G2FRV0"/>
<evidence type="ECO:0000256" key="4">
    <source>
        <dbReference type="RuleBase" id="RU363050"/>
    </source>
</evidence>
<dbReference type="Proteomes" id="UP000034680">
    <property type="component" value="Unassembled WGS sequence"/>
</dbReference>